<evidence type="ECO:0000256" key="1">
    <source>
        <dbReference type="SAM" id="MobiDB-lite"/>
    </source>
</evidence>
<gene>
    <name evidence="3" type="ORF">DV520_07410</name>
</gene>
<protein>
    <submittedName>
        <fullName evidence="3">Uncharacterized protein</fullName>
    </submittedName>
</protein>
<dbReference type="AlphaFoldDB" id="A0A3E2B326"/>
<feature type="transmembrane region" description="Helical" evidence="2">
    <location>
        <begin position="7"/>
        <end position="28"/>
    </location>
</feature>
<dbReference type="EMBL" id="QQRQ01000010">
    <property type="protein sequence ID" value="RFT06443.1"/>
    <property type="molecule type" value="Genomic_DNA"/>
</dbReference>
<dbReference type="Proteomes" id="UP000260649">
    <property type="component" value="Unassembled WGS sequence"/>
</dbReference>
<organism evidence="3 4">
    <name type="scientific">Evtepia gabavorous</name>
    <dbReference type="NCBI Taxonomy" id="2211183"/>
    <lineage>
        <taxon>Bacteria</taxon>
        <taxon>Bacillati</taxon>
        <taxon>Bacillota</taxon>
        <taxon>Clostridia</taxon>
        <taxon>Eubacteriales</taxon>
        <taxon>Evtepia</taxon>
    </lineage>
</organism>
<keyword evidence="2" id="KW-0472">Membrane</keyword>
<sequence>MDRRSKGYLMVAAAIALVAVGVAVWALFFRDPSPAPAPDIAPPVEDNALPTGEDDGDKLPQAQGGGAVNITYSDQVAVCLETRTVSIRFANPARSNQSMVVRLVLGELVAAESGTLPPGSALESLPLLADVTLPAGEYAGAFHVLFYDSQDGGRAGVSTKLPVSVTVA</sequence>
<evidence type="ECO:0000256" key="2">
    <source>
        <dbReference type="SAM" id="Phobius"/>
    </source>
</evidence>
<dbReference type="RefSeq" id="WP_117142319.1">
    <property type="nucleotide sequence ID" value="NZ_CAKXKJ010000001.1"/>
</dbReference>
<keyword evidence="4" id="KW-1185">Reference proteome</keyword>
<dbReference type="GeneID" id="97995556"/>
<name>A0A3E2B326_9FIRM</name>
<evidence type="ECO:0000313" key="4">
    <source>
        <dbReference type="Proteomes" id="UP000260649"/>
    </source>
</evidence>
<keyword evidence="2" id="KW-0812">Transmembrane</keyword>
<keyword evidence="2" id="KW-1133">Transmembrane helix</keyword>
<comment type="caution">
    <text evidence="3">The sequence shown here is derived from an EMBL/GenBank/DDBJ whole genome shotgun (WGS) entry which is preliminary data.</text>
</comment>
<accession>A0A3E2B326</accession>
<evidence type="ECO:0000313" key="3">
    <source>
        <dbReference type="EMBL" id="RFT06443.1"/>
    </source>
</evidence>
<proteinExistence type="predicted"/>
<reference evidence="3 4" key="1">
    <citation type="submission" date="2018-07" db="EMBL/GenBank/DDBJ databases">
        <title>GABA Modulating Bacteria of the Human Gut Microbiota.</title>
        <authorList>
            <person name="Strandwitz P."/>
            <person name="Kim K.H."/>
            <person name="Terekhova D."/>
            <person name="Liu J.K."/>
            <person name="Sharma A."/>
            <person name="Levering J."/>
            <person name="Mcdonald D."/>
            <person name="Dietrich D."/>
            <person name="Ramadhar T.R."/>
            <person name="Lekbua A."/>
            <person name="Mroue N."/>
            <person name="Liston C."/>
            <person name="Stewart E.J."/>
            <person name="Dubin M.J."/>
            <person name="Zengler K."/>
            <person name="Knight R."/>
            <person name="Gilbert J.A."/>
            <person name="Clardy J."/>
            <person name="Lewis K."/>
        </authorList>
    </citation>
    <scope>NUCLEOTIDE SEQUENCE [LARGE SCALE GENOMIC DNA]</scope>
    <source>
        <strain evidence="3 4">KLE1738</strain>
    </source>
</reference>
<feature type="region of interest" description="Disordered" evidence="1">
    <location>
        <begin position="38"/>
        <end position="66"/>
    </location>
</feature>